<accession>X0UPP3</accession>
<sequence>MTERKYGDLGDHQEILKRLSKLIELMEEQNDILLFESSEDLITLDDVAGERITCGPDCSCRTADVDLAQGFDCCGCKGKDEDR</sequence>
<organism evidence="1">
    <name type="scientific">marine sediment metagenome</name>
    <dbReference type="NCBI Taxonomy" id="412755"/>
    <lineage>
        <taxon>unclassified sequences</taxon>
        <taxon>metagenomes</taxon>
        <taxon>ecological metagenomes</taxon>
    </lineage>
</organism>
<gene>
    <name evidence="1" type="ORF">S01H1_38783</name>
</gene>
<evidence type="ECO:0000313" key="1">
    <source>
        <dbReference type="EMBL" id="GAG07794.1"/>
    </source>
</evidence>
<dbReference type="EMBL" id="BARS01024430">
    <property type="protein sequence ID" value="GAG07794.1"/>
    <property type="molecule type" value="Genomic_DNA"/>
</dbReference>
<protein>
    <submittedName>
        <fullName evidence="1">Uncharacterized protein</fullName>
    </submittedName>
</protein>
<comment type="caution">
    <text evidence="1">The sequence shown here is derived from an EMBL/GenBank/DDBJ whole genome shotgun (WGS) entry which is preliminary data.</text>
</comment>
<reference evidence="1" key="1">
    <citation type="journal article" date="2014" name="Front. Microbiol.">
        <title>High frequency of phylogenetically diverse reductive dehalogenase-homologous genes in deep subseafloor sedimentary metagenomes.</title>
        <authorList>
            <person name="Kawai M."/>
            <person name="Futagami T."/>
            <person name="Toyoda A."/>
            <person name="Takaki Y."/>
            <person name="Nishi S."/>
            <person name="Hori S."/>
            <person name="Arai W."/>
            <person name="Tsubouchi T."/>
            <person name="Morono Y."/>
            <person name="Uchiyama I."/>
            <person name="Ito T."/>
            <person name="Fujiyama A."/>
            <person name="Inagaki F."/>
            <person name="Takami H."/>
        </authorList>
    </citation>
    <scope>NUCLEOTIDE SEQUENCE</scope>
    <source>
        <strain evidence="1">Expedition CK06-06</strain>
    </source>
</reference>
<proteinExistence type="predicted"/>
<dbReference type="AlphaFoldDB" id="X0UPP3"/>
<name>X0UPP3_9ZZZZ</name>